<keyword evidence="2" id="KW-1185">Reference proteome</keyword>
<accession>A0A8K0I468</accession>
<dbReference type="OrthoDB" id="1744372at2759"/>
<protein>
    <submittedName>
        <fullName evidence="1">Uncharacterized protein</fullName>
    </submittedName>
</protein>
<evidence type="ECO:0000313" key="1">
    <source>
        <dbReference type="EMBL" id="KAG1335403.1"/>
    </source>
</evidence>
<reference evidence="1" key="1">
    <citation type="journal article" date="2017" name="Gigascience">
        <title>The genome draft of coconut (Cocos nucifera).</title>
        <authorList>
            <person name="Xiao Y."/>
            <person name="Xu P."/>
            <person name="Fan H."/>
            <person name="Baudouin L."/>
            <person name="Xia W."/>
            <person name="Bocs S."/>
            <person name="Xu J."/>
            <person name="Li Q."/>
            <person name="Guo A."/>
            <person name="Zhou L."/>
            <person name="Li J."/>
            <person name="Wu Y."/>
            <person name="Ma Z."/>
            <person name="Armero A."/>
            <person name="Issali A.E."/>
            <person name="Liu N."/>
            <person name="Peng M."/>
            <person name="Yang Y."/>
        </authorList>
    </citation>
    <scope>NUCLEOTIDE SEQUENCE</scope>
    <source>
        <tissue evidence="1">Spear leaf of Hainan Tall coconut</tissue>
    </source>
</reference>
<evidence type="ECO:0000313" key="2">
    <source>
        <dbReference type="Proteomes" id="UP000797356"/>
    </source>
</evidence>
<sequence>MLSLRGLVLRRIVISQPQSQEKLAPNWKDPYEIEKVVRFGTYRLKKLGGTMLP</sequence>
<dbReference type="EMBL" id="CM017874">
    <property type="protein sequence ID" value="KAG1335403.1"/>
    <property type="molecule type" value="Genomic_DNA"/>
</dbReference>
<organism evidence="1 2">
    <name type="scientific">Cocos nucifera</name>
    <name type="common">Coconut palm</name>
    <dbReference type="NCBI Taxonomy" id="13894"/>
    <lineage>
        <taxon>Eukaryota</taxon>
        <taxon>Viridiplantae</taxon>
        <taxon>Streptophyta</taxon>
        <taxon>Embryophyta</taxon>
        <taxon>Tracheophyta</taxon>
        <taxon>Spermatophyta</taxon>
        <taxon>Magnoliopsida</taxon>
        <taxon>Liliopsida</taxon>
        <taxon>Arecaceae</taxon>
        <taxon>Arecoideae</taxon>
        <taxon>Cocoseae</taxon>
        <taxon>Attaleinae</taxon>
        <taxon>Cocos</taxon>
    </lineage>
</organism>
<comment type="caution">
    <text evidence="1">The sequence shown here is derived from an EMBL/GenBank/DDBJ whole genome shotgun (WGS) entry which is preliminary data.</text>
</comment>
<proteinExistence type="predicted"/>
<dbReference type="AlphaFoldDB" id="A0A8K0I468"/>
<dbReference type="Proteomes" id="UP000797356">
    <property type="component" value="Chromosome 3"/>
</dbReference>
<gene>
    <name evidence="1" type="ORF">COCNU_03G015220</name>
</gene>
<reference evidence="1" key="2">
    <citation type="submission" date="2019-07" db="EMBL/GenBank/DDBJ databases">
        <authorList>
            <person name="Yang Y."/>
            <person name="Bocs S."/>
            <person name="Baudouin L."/>
        </authorList>
    </citation>
    <scope>NUCLEOTIDE SEQUENCE</scope>
    <source>
        <tissue evidence="1">Spear leaf of Hainan Tall coconut</tissue>
    </source>
</reference>
<name>A0A8K0I468_COCNU</name>